<dbReference type="GO" id="GO:0006355">
    <property type="term" value="P:regulation of DNA-templated transcription"/>
    <property type="evidence" value="ECO:0007669"/>
    <property type="project" value="EnsemblFungi"/>
</dbReference>
<dbReference type="EMBL" id="DS480452">
    <property type="protein sequence ID" value="EDO15607.1"/>
    <property type="molecule type" value="Genomic_DNA"/>
</dbReference>
<keyword evidence="8" id="KW-1185">Reference proteome</keyword>
<feature type="domain" description="Cyclin C-terminal" evidence="6">
    <location>
        <begin position="284"/>
        <end position="409"/>
    </location>
</feature>
<evidence type="ECO:0000256" key="1">
    <source>
        <dbReference type="ARBA" id="ARBA00022618"/>
    </source>
</evidence>
<dbReference type="PANTHER" id="PTHR10177">
    <property type="entry name" value="CYCLINS"/>
    <property type="match status" value="1"/>
</dbReference>
<name>A7TQ39_VANPO</name>
<dbReference type="SUPFAM" id="SSF47954">
    <property type="entry name" value="Cyclin-like"/>
    <property type="match status" value="2"/>
</dbReference>
<dbReference type="GO" id="GO:0016538">
    <property type="term" value="F:cyclin-dependent protein serine/threonine kinase regulator activity"/>
    <property type="evidence" value="ECO:0007669"/>
    <property type="project" value="EnsemblFungi"/>
</dbReference>
<dbReference type="GO" id="GO:0032880">
    <property type="term" value="P:regulation of protein localization"/>
    <property type="evidence" value="ECO:0007669"/>
    <property type="project" value="EnsemblFungi"/>
</dbReference>
<dbReference type="GO" id="GO:0005634">
    <property type="term" value="C:nucleus"/>
    <property type="evidence" value="ECO:0007669"/>
    <property type="project" value="GOC"/>
</dbReference>
<dbReference type="Gene3D" id="1.10.472.10">
    <property type="entry name" value="Cyclin-like"/>
    <property type="match status" value="2"/>
</dbReference>
<dbReference type="Proteomes" id="UP000000267">
    <property type="component" value="Unassembled WGS sequence"/>
</dbReference>
<keyword evidence="2 4" id="KW-0195">Cyclin</keyword>
<evidence type="ECO:0000259" key="5">
    <source>
        <dbReference type="SMART" id="SM00385"/>
    </source>
</evidence>
<dbReference type="GO" id="GO:0045740">
    <property type="term" value="P:positive regulation of DNA replication"/>
    <property type="evidence" value="ECO:0007669"/>
    <property type="project" value="EnsemblFungi"/>
</dbReference>
<protein>
    <recommendedName>
        <fullName evidence="9">Cyclin N-terminal domain-containing protein</fullName>
    </recommendedName>
</protein>
<dbReference type="GO" id="GO:0051301">
    <property type="term" value="P:cell division"/>
    <property type="evidence" value="ECO:0007669"/>
    <property type="project" value="UniProtKB-KW"/>
</dbReference>
<accession>A7TQ39</accession>
<feature type="domain" description="Cyclin-like" evidence="5">
    <location>
        <begin position="191"/>
        <end position="275"/>
    </location>
</feature>
<dbReference type="eggNOG" id="KOG0653">
    <property type="taxonomic scope" value="Eukaryota"/>
</dbReference>
<keyword evidence="1" id="KW-0132">Cell division</keyword>
<dbReference type="KEGG" id="vpo:Kpol_1006p3"/>
<dbReference type="OrthoDB" id="5590282at2759"/>
<dbReference type="GO" id="GO:0006279">
    <property type="term" value="P:premeiotic DNA replication"/>
    <property type="evidence" value="ECO:0007669"/>
    <property type="project" value="EnsemblFungi"/>
</dbReference>
<evidence type="ECO:0000259" key="6">
    <source>
        <dbReference type="SMART" id="SM01332"/>
    </source>
</evidence>
<evidence type="ECO:0000313" key="8">
    <source>
        <dbReference type="Proteomes" id="UP000000267"/>
    </source>
</evidence>
<evidence type="ECO:0000256" key="4">
    <source>
        <dbReference type="RuleBase" id="RU000383"/>
    </source>
</evidence>
<dbReference type="InterPro" id="IPR039361">
    <property type="entry name" value="Cyclin"/>
</dbReference>
<dbReference type="GO" id="GO:0000307">
    <property type="term" value="C:cyclin-dependent protein kinase holoenzyme complex"/>
    <property type="evidence" value="ECO:0007669"/>
    <property type="project" value="EnsemblFungi"/>
</dbReference>
<dbReference type="Pfam" id="PF02984">
    <property type="entry name" value="Cyclin_C"/>
    <property type="match status" value="1"/>
</dbReference>
<dbReference type="HOGENOM" id="CLU_020695_12_4_1"/>
<proteinExistence type="inferred from homology"/>
<dbReference type="GO" id="GO:0000082">
    <property type="term" value="P:G1/S transition of mitotic cell cycle"/>
    <property type="evidence" value="ECO:0007669"/>
    <property type="project" value="EnsemblFungi"/>
</dbReference>
<dbReference type="AlphaFoldDB" id="A7TQ39"/>
<dbReference type="InterPro" id="IPR004367">
    <property type="entry name" value="Cyclin_C-dom"/>
</dbReference>
<dbReference type="FunFam" id="1.10.472.10:FF:000001">
    <property type="entry name" value="G2/mitotic-specific cyclin"/>
    <property type="match status" value="1"/>
</dbReference>
<dbReference type="InterPro" id="IPR013763">
    <property type="entry name" value="Cyclin-like_dom"/>
</dbReference>
<dbReference type="OMA" id="EWYSSMA"/>
<dbReference type="RefSeq" id="XP_001643465.1">
    <property type="nucleotide sequence ID" value="XM_001643415.1"/>
</dbReference>
<organism evidence="8">
    <name type="scientific">Vanderwaltozyma polyspora (strain ATCC 22028 / DSM 70294 / BCRC 21397 / CBS 2163 / NBRC 10782 / NRRL Y-8283 / UCD 57-17)</name>
    <name type="common">Kluyveromyces polysporus</name>
    <dbReference type="NCBI Taxonomy" id="436907"/>
    <lineage>
        <taxon>Eukaryota</taxon>
        <taxon>Fungi</taxon>
        <taxon>Dikarya</taxon>
        <taxon>Ascomycota</taxon>
        <taxon>Saccharomycotina</taxon>
        <taxon>Saccharomycetes</taxon>
        <taxon>Saccharomycetales</taxon>
        <taxon>Saccharomycetaceae</taxon>
        <taxon>Vanderwaltozyma</taxon>
    </lineage>
</organism>
<dbReference type="InterPro" id="IPR036915">
    <property type="entry name" value="Cyclin-like_sf"/>
</dbReference>
<feature type="domain" description="Cyclin-like" evidence="5">
    <location>
        <begin position="288"/>
        <end position="375"/>
    </location>
</feature>
<dbReference type="SMART" id="SM01332">
    <property type="entry name" value="Cyclin_C"/>
    <property type="match status" value="1"/>
</dbReference>
<comment type="similarity">
    <text evidence="4">Belongs to the cyclin family.</text>
</comment>
<dbReference type="InterPro" id="IPR006671">
    <property type="entry name" value="Cyclin_N"/>
</dbReference>
<sequence>MAKQTTSNPVHQITIGQENSNDQKIIFECRKQKSLTYPISFSAKQMKMGRNILHSSPPAISIKSLTPSSMDFKENMDQFEKSNTELLSKVRKDSIINNSIICSAKRRSDCDIEEERTQIKKFKTSSLIDPSPLINTIFSSKDDIKMVTEYADDIFEYLRERETDNLPTHNYLIDETSEYHVRPAMRAVLIDWLVEVHHKFQYTTETLLLAINMMDRFLSQNKVTVNKLQLLAITSLFVAAKFEEVKLPKITDYAYLTDGAASKEDIKQAEMYLFKCLNFDISSANAVNFMRRCSKNVSHDPELERMGKFLVELATCSPRFIDVKPSLTGGMSMYIARKVHSEENPMDFENVPSLNNNVDSIKDATFKNLCQELINEVVSPTTQVNSLINKFKLQSNNEVYSKVYSWCKNQVSNKFNNLF</sequence>
<evidence type="ECO:0008006" key="9">
    <source>
        <dbReference type="Google" id="ProtNLM"/>
    </source>
</evidence>
<dbReference type="SMART" id="SM00385">
    <property type="entry name" value="CYCLIN"/>
    <property type="match status" value="2"/>
</dbReference>
<dbReference type="STRING" id="436907.A7TQ39"/>
<evidence type="ECO:0000256" key="3">
    <source>
        <dbReference type="ARBA" id="ARBA00023306"/>
    </source>
</evidence>
<evidence type="ECO:0000313" key="7">
    <source>
        <dbReference type="EMBL" id="EDO15607.1"/>
    </source>
</evidence>
<dbReference type="GeneID" id="5543709"/>
<reference evidence="7 8" key="1">
    <citation type="journal article" date="2007" name="Proc. Natl. Acad. Sci. U.S.A.">
        <title>Independent sorting-out of thousands of duplicated gene pairs in two yeast species descended from a whole-genome duplication.</title>
        <authorList>
            <person name="Scannell D.R."/>
            <person name="Frank A.C."/>
            <person name="Conant G.C."/>
            <person name="Byrne K.P."/>
            <person name="Woolfit M."/>
            <person name="Wolfe K.H."/>
        </authorList>
    </citation>
    <scope>NUCLEOTIDE SEQUENCE [LARGE SCALE GENOMIC DNA]</scope>
    <source>
        <strain evidence="8">ATCC 22028 / DSM 70294 / BCRC 21397 / CBS 2163 / NBRC 10782 / NRRL Y-8283 / UCD 57-17</strain>
    </source>
</reference>
<dbReference type="InParanoid" id="A7TQ39"/>
<keyword evidence="3" id="KW-0131">Cell cycle</keyword>
<dbReference type="Pfam" id="PF00134">
    <property type="entry name" value="Cyclin_N"/>
    <property type="match status" value="1"/>
</dbReference>
<gene>
    <name evidence="7" type="ORF">Kpol_1006p3</name>
</gene>
<dbReference type="PhylomeDB" id="A7TQ39"/>
<evidence type="ECO:0000256" key="2">
    <source>
        <dbReference type="ARBA" id="ARBA00023127"/>
    </source>
</evidence>